<dbReference type="Proteomes" id="UP000269692">
    <property type="component" value="Unassembled WGS sequence"/>
</dbReference>
<evidence type="ECO:0000256" key="5">
    <source>
        <dbReference type="ARBA" id="ARBA00022692"/>
    </source>
</evidence>
<feature type="transmembrane region" description="Helical" evidence="14">
    <location>
        <begin position="98"/>
        <end position="118"/>
    </location>
</feature>
<evidence type="ECO:0000256" key="4">
    <source>
        <dbReference type="ARBA" id="ARBA00022670"/>
    </source>
</evidence>
<dbReference type="SMART" id="SM00116">
    <property type="entry name" value="CBS"/>
    <property type="match status" value="2"/>
</dbReference>
<keyword evidence="7" id="KW-0677">Repeat</keyword>
<evidence type="ECO:0000313" key="19">
    <source>
        <dbReference type="EMBL" id="RLP78693.1"/>
    </source>
</evidence>
<keyword evidence="3 14" id="KW-1003">Cell membrane</keyword>
<evidence type="ECO:0000256" key="15">
    <source>
        <dbReference type="PIRSR" id="PIRSR006404-1"/>
    </source>
</evidence>
<sequence length="369" mass="38837">MPWSLTIGRFGETAIRIHVTFLLFLVWIWAAYYRMGGAGAAWDGVIFVALLFLCVLLHELGHVLAARHYGVKTPDITLWPFGGIANLERIPEKPSEELVVALAGPAVNVVIALVLLAILGGSVNVGDLAKIEDPATSLLAKLAGANIFLVVFNLIPAFPMDGGRVLRAVLAMNMGFARATALAASIGQGLAIALGLLGIFGNPMLIVIAVFVFLAASGEAGQVQLKEASRGHLVQDAMITHFETLGPQSTVDDAAEALIRSTQKEFPVVDGGGRLRGVLTRDAMIRALKDQGPQTPVIEVMQADVPTVDARAKLDTALKLITEAQAPAVGVLDGAGRLVGLLTPENVGELMMIHVALGGRPHAPRPTSA</sequence>
<keyword evidence="12 17" id="KW-0129">CBS domain</keyword>
<keyword evidence="20" id="KW-1185">Reference proteome</keyword>
<keyword evidence="8 14" id="KW-0378">Hydrolase</keyword>
<evidence type="ECO:0000256" key="8">
    <source>
        <dbReference type="ARBA" id="ARBA00022801"/>
    </source>
</evidence>
<protein>
    <recommendedName>
        <fullName evidence="14">Zinc metalloprotease</fullName>
    </recommendedName>
</protein>
<feature type="transmembrane region" description="Helical" evidence="14">
    <location>
        <begin position="165"/>
        <end position="186"/>
    </location>
</feature>
<dbReference type="Gene3D" id="3.10.580.10">
    <property type="entry name" value="CBS-domain"/>
    <property type="match status" value="1"/>
</dbReference>
<keyword evidence="5 14" id="KW-0812">Transmembrane</keyword>
<keyword evidence="10 14" id="KW-1133">Transmembrane helix</keyword>
<proteinExistence type="inferred from homology"/>
<comment type="subcellular location">
    <subcellularLocation>
        <location evidence="1 14">Cell membrane</location>
        <topology evidence="1 14">Multi-pass membrane protein</topology>
    </subcellularLocation>
</comment>
<dbReference type="GO" id="GO:0006508">
    <property type="term" value="P:proteolysis"/>
    <property type="evidence" value="ECO:0007669"/>
    <property type="project" value="UniProtKB-KW"/>
</dbReference>
<dbReference type="SUPFAM" id="SSF54631">
    <property type="entry name" value="CBS-domain pair"/>
    <property type="match status" value="1"/>
</dbReference>
<keyword evidence="6 14" id="KW-0479">Metal-binding</keyword>
<evidence type="ECO:0000256" key="13">
    <source>
        <dbReference type="ARBA" id="ARBA00023136"/>
    </source>
</evidence>
<keyword evidence="9 14" id="KW-0862">Zinc</keyword>
<evidence type="ECO:0000256" key="11">
    <source>
        <dbReference type="ARBA" id="ARBA00023049"/>
    </source>
</evidence>
<gene>
    <name evidence="19" type="ORF">D9R14_10545</name>
</gene>
<dbReference type="PANTHER" id="PTHR39188:SF3">
    <property type="entry name" value="STAGE IV SPORULATION PROTEIN FB"/>
    <property type="match status" value="1"/>
</dbReference>
<feature type="binding site" evidence="16">
    <location>
        <position position="161"/>
    </location>
    <ligand>
        <name>Zn(2+)</name>
        <dbReference type="ChEBI" id="CHEBI:29105"/>
        <note>catalytic</note>
    </ligand>
</feature>
<feature type="binding site" evidence="16">
    <location>
        <position position="62"/>
    </location>
    <ligand>
        <name>Zn(2+)</name>
        <dbReference type="ChEBI" id="CHEBI:29105"/>
        <note>catalytic</note>
    </ligand>
</feature>
<evidence type="ECO:0000256" key="14">
    <source>
        <dbReference type="PIRNR" id="PIRNR006404"/>
    </source>
</evidence>
<keyword evidence="13 14" id="KW-0472">Membrane</keyword>
<organism evidence="19 20">
    <name type="scientific">Xanthobacter tagetidis</name>
    <dbReference type="NCBI Taxonomy" id="60216"/>
    <lineage>
        <taxon>Bacteria</taxon>
        <taxon>Pseudomonadati</taxon>
        <taxon>Pseudomonadota</taxon>
        <taxon>Alphaproteobacteria</taxon>
        <taxon>Hyphomicrobiales</taxon>
        <taxon>Xanthobacteraceae</taxon>
        <taxon>Xanthobacter</taxon>
    </lineage>
</organism>
<evidence type="ECO:0000256" key="7">
    <source>
        <dbReference type="ARBA" id="ARBA00022737"/>
    </source>
</evidence>
<name>A0A3L7AE63_9HYPH</name>
<feature type="domain" description="CBS" evidence="18">
    <location>
        <begin position="301"/>
        <end position="357"/>
    </location>
</feature>
<dbReference type="Pfam" id="PF00571">
    <property type="entry name" value="CBS"/>
    <property type="match status" value="2"/>
</dbReference>
<dbReference type="EMBL" id="RCTF01000007">
    <property type="protein sequence ID" value="RLP78693.1"/>
    <property type="molecule type" value="Genomic_DNA"/>
</dbReference>
<dbReference type="InterPro" id="IPR046342">
    <property type="entry name" value="CBS_dom_sf"/>
</dbReference>
<comment type="similarity">
    <text evidence="2 14">Belongs to the peptidase M50B family.</text>
</comment>
<feature type="transmembrane region" description="Helical" evidence="14">
    <location>
        <begin position="138"/>
        <end position="158"/>
    </location>
</feature>
<dbReference type="PANTHER" id="PTHR39188">
    <property type="entry name" value="MEMBRANE-ASSOCIATED ZINC METALLOPROTEASE M50B"/>
    <property type="match status" value="1"/>
</dbReference>
<evidence type="ECO:0000256" key="2">
    <source>
        <dbReference type="ARBA" id="ARBA00007931"/>
    </source>
</evidence>
<comment type="caution">
    <text evidence="19">The sequence shown here is derived from an EMBL/GenBank/DDBJ whole genome shotgun (WGS) entry which is preliminary data.</text>
</comment>
<dbReference type="CDD" id="cd06164">
    <property type="entry name" value="S2P-M50_SpoIVFB_CBS"/>
    <property type="match status" value="1"/>
</dbReference>
<feature type="transmembrane region" description="Helical" evidence="14">
    <location>
        <begin position="14"/>
        <end position="33"/>
    </location>
</feature>
<dbReference type="RefSeq" id="WP_121623286.1">
    <property type="nucleotide sequence ID" value="NZ_JACIIW010000005.1"/>
</dbReference>
<reference evidence="19 20" key="1">
    <citation type="submission" date="2018-10" db="EMBL/GenBank/DDBJ databases">
        <title>Xanthobacter tagetidis genome sequencing and assembly.</title>
        <authorList>
            <person name="Maclea K.S."/>
            <person name="Goen A.E."/>
            <person name="Fatima S.A."/>
        </authorList>
    </citation>
    <scope>NUCLEOTIDE SEQUENCE [LARGE SCALE GENOMIC DNA]</scope>
    <source>
        <strain evidence="19 20">ATCC 700314</strain>
    </source>
</reference>
<dbReference type="OrthoDB" id="9781963at2"/>
<dbReference type="InterPro" id="IPR016483">
    <property type="entry name" value="UCP006404_Pept_M50_CBS"/>
</dbReference>
<dbReference type="GO" id="GO:0005886">
    <property type="term" value="C:plasma membrane"/>
    <property type="evidence" value="ECO:0007669"/>
    <property type="project" value="UniProtKB-SubCell"/>
</dbReference>
<feature type="active site" evidence="15">
    <location>
        <position position="59"/>
    </location>
</feature>
<evidence type="ECO:0000256" key="10">
    <source>
        <dbReference type="ARBA" id="ARBA00022989"/>
    </source>
</evidence>
<feature type="transmembrane region" description="Helical" evidence="14">
    <location>
        <begin position="192"/>
        <end position="216"/>
    </location>
</feature>
<evidence type="ECO:0000256" key="9">
    <source>
        <dbReference type="ARBA" id="ARBA00022833"/>
    </source>
</evidence>
<evidence type="ECO:0000256" key="3">
    <source>
        <dbReference type="ARBA" id="ARBA00022475"/>
    </source>
</evidence>
<dbReference type="AlphaFoldDB" id="A0A3L7AE63"/>
<evidence type="ECO:0000256" key="17">
    <source>
        <dbReference type="PROSITE-ProRule" id="PRU00703"/>
    </source>
</evidence>
<comment type="cofactor">
    <cofactor evidence="14 16">
        <name>Zn(2+)</name>
        <dbReference type="ChEBI" id="CHEBI:29105"/>
    </cofactor>
    <text evidence="14 16">Binds 1 zinc ion per subunit.</text>
</comment>
<keyword evidence="4 14" id="KW-0645">Protease</keyword>
<evidence type="ECO:0000256" key="16">
    <source>
        <dbReference type="PIRSR" id="PIRSR006404-2"/>
    </source>
</evidence>
<feature type="transmembrane region" description="Helical" evidence="14">
    <location>
        <begin position="39"/>
        <end position="57"/>
    </location>
</feature>
<dbReference type="GO" id="GO:0046872">
    <property type="term" value="F:metal ion binding"/>
    <property type="evidence" value="ECO:0007669"/>
    <property type="project" value="UniProtKB-UniRule"/>
</dbReference>
<keyword evidence="11 14" id="KW-0482">Metalloprotease</keyword>
<evidence type="ECO:0000256" key="6">
    <source>
        <dbReference type="ARBA" id="ARBA00022723"/>
    </source>
</evidence>
<feature type="domain" description="CBS" evidence="18">
    <location>
        <begin position="238"/>
        <end position="297"/>
    </location>
</feature>
<dbReference type="CDD" id="cd04639">
    <property type="entry name" value="CBS_pair_peptidase_M50"/>
    <property type="match status" value="1"/>
</dbReference>
<dbReference type="InterPro" id="IPR008915">
    <property type="entry name" value="Peptidase_M50"/>
</dbReference>
<dbReference type="GO" id="GO:0008237">
    <property type="term" value="F:metallopeptidase activity"/>
    <property type="evidence" value="ECO:0007669"/>
    <property type="project" value="UniProtKB-UniRule"/>
</dbReference>
<feature type="binding site" evidence="16">
    <location>
        <position position="58"/>
    </location>
    <ligand>
        <name>Zn(2+)</name>
        <dbReference type="ChEBI" id="CHEBI:29105"/>
        <note>catalytic</note>
    </ligand>
</feature>
<evidence type="ECO:0000313" key="20">
    <source>
        <dbReference type="Proteomes" id="UP000269692"/>
    </source>
</evidence>
<accession>A0A3L7AE63</accession>
<evidence type="ECO:0000256" key="1">
    <source>
        <dbReference type="ARBA" id="ARBA00004651"/>
    </source>
</evidence>
<dbReference type="InterPro" id="IPR000644">
    <property type="entry name" value="CBS_dom"/>
</dbReference>
<dbReference type="PROSITE" id="PS51371">
    <property type="entry name" value="CBS"/>
    <property type="match status" value="2"/>
</dbReference>
<evidence type="ECO:0000256" key="12">
    <source>
        <dbReference type="ARBA" id="ARBA00023122"/>
    </source>
</evidence>
<evidence type="ECO:0000259" key="18">
    <source>
        <dbReference type="PROSITE" id="PS51371"/>
    </source>
</evidence>
<dbReference type="Pfam" id="PF02163">
    <property type="entry name" value="Peptidase_M50"/>
    <property type="match status" value="2"/>
</dbReference>
<dbReference type="PIRSF" id="PIRSF006404">
    <property type="entry name" value="UCP006404_Pept_M50_CBS"/>
    <property type="match status" value="1"/>
</dbReference>